<evidence type="ECO:0000256" key="7">
    <source>
        <dbReference type="ARBA" id="ARBA00023204"/>
    </source>
</evidence>
<evidence type="ECO:0000259" key="10">
    <source>
        <dbReference type="PROSITE" id="PS51192"/>
    </source>
</evidence>
<keyword evidence="4 12" id="KW-0347">Helicase</keyword>
<sequence length="723" mass="81109">MLNNLVTIETELQNIKGVMPKFLPKLKKMGIETVRDLLWHFPSRYEDYSTICKVKDLKPGVAVTLRAEVAKVSTRRAWKKNMFVTEVLVVDETGGINLVWFNQPYISKTFREGMRANFAGKVFESKTGMHMANPSFEILRGTAQTTHTAGLVPIYPETRGLTSKGLRQYIKMFLDILKSIEEFIPAEVLKAQDLPEINTALKYIHFPNNEEQSRRAQMRFAFEFVFLIQLNSLKFKEELAKEKALRLDISEVELRKILKQLPFELTNSQKESLNEILLNLKRPTPMNRLLQGDVGSGKTAVAAMAALVADANHSQTVFMAPTEVLARQHYHTLTKIFSARGESASGGKKFNHGVALLTGSEARIFYEKGLEEKKSKPALVKLLEKGEVGITIGTHALIAKGKKSKGITFPNPGLIIVDEQHRFGVRQRAALSDKKTKNLLPHFLSMSATPIPRTLAMAIFGDLDVSTINELPAGRKEIITKVVDPENRPKAYGFMKQHIKAGRQVFIIYPRIEETQASDDSKKNGVWSETKAVKAEYERLSQKVFPEFRVGMLHGKMKAQDKKDIMGKFKDGEIDVLVSTSVVEVGVDVPNASIMVIEGAQHFGLAQLYQFRGRVGRGEHQSFCFLFTDSHSETTHNRLQALVEAKNGFELAERDLELRGPGQFLGDKQTGLPDLAMHALNDIKLVKSARDSAKEILEKDPELKNHPALKAKLDGLSEKVHLE</sequence>
<dbReference type="GO" id="GO:0016787">
    <property type="term" value="F:hydrolase activity"/>
    <property type="evidence" value="ECO:0007669"/>
    <property type="project" value="UniProtKB-KW"/>
</dbReference>
<keyword evidence="3" id="KW-0378">Hydrolase</keyword>
<dbReference type="NCBIfam" id="NF008165">
    <property type="entry name" value="PRK10917.1-3"/>
    <property type="match status" value="1"/>
</dbReference>
<dbReference type="InterPro" id="IPR045562">
    <property type="entry name" value="RecG_dom3_C"/>
</dbReference>
<dbReference type="Gene3D" id="3.40.50.300">
    <property type="entry name" value="P-loop containing nucleotide triphosphate hydrolases"/>
    <property type="match status" value="2"/>
</dbReference>
<dbReference type="Pfam" id="PF17191">
    <property type="entry name" value="RecG_wedge"/>
    <property type="match status" value="1"/>
</dbReference>
<dbReference type="InterPro" id="IPR033454">
    <property type="entry name" value="RecG_wedge"/>
</dbReference>
<dbReference type="SMART" id="SM00487">
    <property type="entry name" value="DEXDc"/>
    <property type="match status" value="1"/>
</dbReference>
<evidence type="ECO:0000313" key="13">
    <source>
        <dbReference type="Proteomes" id="UP000230903"/>
    </source>
</evidence>
<evidence type="ECO:0000313" key="12">
    <source>
        <dbReference type="EMBL" id="PIR88038.1"/>
    </source>
</evidence>
<evidence type="ECO:0000256" key="6">
    <source>
        <dbReference type="ARBA" id="ARBA00023125"/>
    </source>
</evidence>
<evidence type="ECO:0000256" key="5">
    <source>
        <dbReference type="ARBA" id="ARBA00022840"/>
    </source>
</evidence>
<dbReference type="GO" id="GO:0003678">
    <property type="term" value="F:DNA helicase activity"/>
    <property type="evidence" value="ECO:0007669"/>
    <property type="project" value="TreeGrafter"/>
</dbReference>
<dbReference type="PANTHER" id="PTHR47964:SF1">
    <property type="entry name" value="ATP-DEPENDENT DNA HELICASE HOMOLOG RECG, CHLOROPLASTIC"/>
    <property type="match status" value="1"/>
</dbReference>
<dbReference type="CDD" id="cd04488">
    <property type="entry name" value="RecG_wedge_OBF"/>
    <property type="match status" value="1"/>
</dbReference>
<dbReference type="GO" id="GO:0003677">
    <property type="term" value="F:DNA binding"/>
    <property type="evidence" value="ECO:0007669"/>
    <property type="project" value="UniProtKB-KW"/>
</dbReference>
<dbReference type="PROSITE" id="PS51192">
    <property type="entry name" value="HELICASE_ATP_BIND_1"/>
    <property type="match status" value="1"/>
</dbReference>
<dbReference type="Pfam" id="PF00270">
    <property type="entry name" value="DEAD"/>
    <property type="match status" value="1"/>
</dbReference>
<keyword evidence="2" id="KW-0227">DNA damage</keyword>
<feature type="region of interest" description="Disordered" evidence="9">
    <location>
        <begin position="700"/>
        <end position="723"/>
    </location>
</feature>
<dbReference type="Pfam" id="PF19833">
    <property type="entry name" value="RecG_dom3_C"/>
    <property type="match status" value="1"/>
</dbReference>
<feature type="domain" description="Helicase C-terminal" evidence="11">
    <location>
        <begin position="494"/>
        <end position="657"/>
    </location>
</feature>
<dbReference type="Proteomes" id="UP000230903">
    <property type="component" value="Unassembled WGS sequence"/>
</dbReference>
<evidence type="ECO:0000259" key="11">
    <source>
        <dbReference type="PROSITE" id="PS51194"/>
    </source>
</evidence>
<dbReference type="Gene3D" id="2.40.50.140">
    <property type="entry name" value="Nucleic acid-binding proteins"/>
    <property type="match status" value="1"/>
</dbReference>
<reference evidence="13" key="1">
    <citation type="submission" date="2017-09" db="EMBL/GenBank/DDBJ databases">
        <title>Depth-based differentiation of microbial function through sediment-hosted aquifers and enrichment of novel symbionts in the deep terrestrial subsurface.</title>
        <authorList>
            <person name="Probst A.J."/>
            <person name="Ladd B."/>
            <person name="Jarett J.K."/>
            <person name="Geller-Mcgrath D.E."/>
            <person name="Sieber C.M.K."/>
            <person name="Emerson J.B."/>
            <person name="Anantharaman K."/>
            <person name="Thomas B.C."/>
            <person name="Malmstrom R."/>
            <person name="Stieglmeier M."/>
            <person name="Klingl A."/>
            <person name="Woyke T."/>
            <person name="Ryan C.M."/>
            <person name="Banfield J.F."/>
        </authorList>
    </citation>
    <scope>NUCLEOTIDE SEQUENCE [LARGE SCALE GENOMIC DNA]</scope>
</reference>
<protein>
    <recommendedName>
        <fullName evidence="8">Probable DNA 3'-5' helicase RecG</fullName>
    </recommendedName>
</protein>
<dbReference type="InterPro" id="IPR047112">
    <property type="entry name" value="RecG/Mfd"/>
</dbReference>
<evidence type="ECO:0000256" key="8">
    <source>
        <dbReference type="ARBA" id="ARBA00049819"/>
    </source>
</evidence>
<evidence type="ECO:0000256" key="9">
    <source>
        <dbReference type="SAM" id="MobiDB-lite"/>
    </source>
</evidence>
<dbReference type="InterPro" id="IPR011545">
    <property type="entry name" value="DEAD/DEAH_box_helicase_dom"/>
</dbReference>
<dbReference type="InterPro" id="IPR027417">
    <property type="entry name" value="P-loop_NTPase"/>
</dbReference>
<dbReference type="PANTHER" id="PTHR47964">
    <property type="entry name" value="ATP-DEPENDENT DNA HELICASE HOMOLOG RECG, CHLOROPLASTIC"/>
    <property type="match status" value="1"/>
</dbReference>
<comment type="caution">
    <text evidence="12">The sequence shown here is derived from an EMBL/GenBank/DDBJ whole genome shotgun (WGS) entry which is preliminary data.</text>
</comment>
<dbReference type="SMART" id="SM00490">
    <property type="entry name" value="HELICc"/>
    <property type="match status" value="1"/>
</dbReference>
<dbReference type="NCBIfam" id="NF008168">
    <property type="entry name" value="PRK10917.2-2"/>
    <property type="match status" value="1"/>
</dbReference>
<keyword evidence="7" id="KW-0234">DNA repair</keyword>
<evidence type="ECO:0000256" key="3">
    <source>
        <dbReference type="ARBA" id="ARBA00022801"/>
    </source>
</evidence>
<dbReference type="SUPFAM" id="SSF50249">
    <property type="entry name" value="Nucleic acid-binding proteins"/>
    <property type="match status" value="1"/>
</dbReference>
<keyword evidence="6" id="KW-0238">DNA-binding</keyword>
<dbReference type="InterPro" id="IPR014001">
    <property type="entry name" value="Helicase_ATP-bd"/>
</dbReference>
<accession>A0A2H0UNQ7</accession>
<evidence type="ECO:0000256" key="4">
    <source>
        <dbReference type="ARBA" id="ARBA00022806"/>
    </source>
</evidence>
<dbReference type="InterPro" id="IPR012340">
    <property type="entry name" value="NA-bd_OB-fold"/>
</dbReference>
<name>A0A2H0UNQ7_9BACT</name>
<dbReference type="Pfam" id="PF00271">
    <property type="entry name" value="Helicase_C"/>
    <property type="match status" value="1"/>
</dbReference>
<gene>
    <name evidence="12" type="ORF">COU10_01345</name>
</gene>
<feature type="domain" description="Helicase ATP-binding" evidence="10">
    <location>
        <begin position="279"/>
        <end position="468"/>
    </location>
</feature>
<dbReference type="EMBL" id="PFBC01000020">
    <property type="protein sequence ID" value="PIR88038.1"/>
    <property type="molecule type" value="Genomic_DNA"/>
</dbReference>
<evidence type="ECO:0000256" key="1">
    <source>
        <dbReference type="ARBA" id="ARBA00022741"/>
    </source>
</evidence>
<keyword evidence="1" id="KW-0547">Nucleotide-binding</keyword>
<dbReference type="GO" id="GO:0006281">
    <property type="term" value="P:DNA repair"/>
    <property type="evidence" value="ECO:0007669"/>
    <property type="project" value="UniProtKB-KW"/>
</dbReference>
<dbReference type="GO" id="GO:0005524">
    <property type="term" value="F:ATP binding"/>
    <property type="evidence" value="ECO:0007669"/>
    <property type="project" value="UniProtKB-KW"/>
</dbReference>
<proteinExistence type="predicted"/>
<dbReference type="SUPFAM" id="SSF52540">
    <property type="entry name" value="P-loop containing nucleoside triphosphate hydrolases"/>
    <property type="match status" value="2"/>
</dbReference>
<evidence type="ECO:0000256" key="2">
    <source>
        <dbReference type="ARBA" id="ARBA00022763"/>
    </source>
</evidence>
<dbReference type="AlphaFoldDB" id="A0A2H0UNQ7"/>
<dbReference type="PROSITE" id="PS51194">
    <property type="entry name" value="HELICASE_CTER"/>
    <property type="match status" value="1"/>
</dbReference>
<dbReference type="InterPro" id="IPR001650">
    <property type="entry name" value="Helicase_C-like"/>
</dbReference>
<organism evidence="12 13">
    <name type="scientific">Candidatus Harrisonbacteria bacterium CG10_big_fil_rev_8_21_14_0_10_45_28</name>
    <dbReference type="NCBI Taxonomy" id="1974586"/>
    <lineage>
        <taxon>Bacteria</taxon>
        <taxon>Candidatus Harrisoniibacteriota</taxon>
    </lineage>
</organism>
<keyword evidence="5" id="KW-0067">ATP-binding</keyword>